<accession>A0A1G6XFH3</accession>
<reference evidence="2 3" key="1">
    <citation type="submission" date="2016-10" db="EMBL/GenBank/DDBJ databases">
        <authorList>
            <person name="de Groot N.N."/>
        </authorList>
    </citation>
    <scope>NUCLEOTIDE SEQUENCE [LARGE SCALE GENOMIC DNA]</scope>
    <source>
        <strain evidence="2 3">47C3B</strain>
    </source>
</reference>
<dbReference type="GO" id="GO:0016788">
    <property type="term" value="F:hydrolase activity, acting on ester bonds"/>
    <property type="evidence" value="ECO:0007669"/>
    <property type="project" value="UniProtKB-ARBA"/>
</dbReference>
<evidence type="ECO:0008006" key="4">
    <source>
        <dbReference type="Google" id="ProtNLM"/>
    </source>
</evidence>
<dbReference type="EMBL" id="FNAI01000002">
    <property type="protein sequence ID" value="SDD76802.1"/>
    <property type="molecule type" value="Genomic_DNA"/>
</dbReference>
<keyword evidence="1" id="KW-1133">Transmembrane helix</keyword>
<sequence length="328" mass="37274">MQFVRKINTQFFIRLLLMILAFIAVDQAAGAFIYYFFTRQVSGEFAVANHVVYNLNEDVLILGSSRASHHYNSSHIKDGLKLSCFNGGRDGEGILYSTGIFELALQRHIPKVVILDVNSDVLTEKEDEKNKLSILLPYLKQSDVVANMIVKKGKLELLKSNLQTYRYNGQLFSIFQHHFLSSGNTVMGFNPLDNKMDAGRSFSRSSSLKPYADNISADNVDALNLFITECKRQKIQLFVFVSPRYNDDTKLNSYLKLKSICNSNEVVFHDFTNDVFFKNAAYYSDRAHLNSRGADLYTDTIVAFMKKRLTPAVNGQYLSENETQADEN</sequence>
<keyword evidence="3" id="KW-1185">Reference proteome</keyword>
<evidence type="ECO:0000313" key="3">
    <source>
        <dbReference type="Proteomes" id="UP000199072"/>
    </source>
</evidence>
<dbReference type="SUPFAM" id="SSF52266">
    <property type="entry name" value="SGNH hydrolase"/>
    <property type="match status" value="1"/>
</dbReference>
<organism evidence="2 3">
    <name type="scientific">Mucilaginibacter pineti</name>
    <dbReference type="NCBI Taxonomy" id="1391627"/>
    <lineage>
        <taxon>Bacteria</taxon>
        <taxon>Pseudomonadati</taxon>
        <taxon>Bacteroidota</taxon>
        <taxon>Sphingobacteriia</taxon>
        <taxon>Sphingobacteriales</taxon>
        <taxon>Sphingobacteriaceae</taxon>
        <taxon>Mucilaginibacter</taxon>
    </lineage>
</organism>
<evidence type="ECO:0000256" key="1">
    <source>
        <dbReference type="SAM" id="Phobius"/>
    </source>
</evidence>
<proteinExistence type="predicted"/>
<dbReference type="InterPro" id="IPR036514">
    <property type="entry name" value="SGNH_hydro_sf"/>
</dbReference>
<evidence type="ECO:0000313" key="2">
    <source>
        <dbReference type="EMBL" id="SDD76802.1"/>
    </source>
</evidence>
<dbReference type="AlphaFoldDB" id="A0A1G6XFH3"/>
<feature type="transmembrane region" description="Helical" evidence="1">
    <location>
        <begin position="12"/>
        <end position="37"/>
    </location>
</feature>
<dbReference type="Gene3D" id="3.40.50.1110">
    <property type="entry name" value="SGNH hydrolase"/>
    <property type="match status" value="1"/>
</dbReference>
<protein>
    <recommendedName>
        <fullName evidence="4">GDSL-like Lipase/Acylhydrolase family protein</fullName>
    </recommendedName>
</protein>
<name>A0A1G6XFH3_9SPHI</name>
<dbReference type="Proteomes" id="UP000199072">
    <property type="component" value="Unassembled WGS sequence"/>
</dbReference>
<gene>
    <name evidence="2" type="ORF">SAMN05216464_102515</name>
</gene>
<keyword evidence="1" id="KW-0472">Membrane</keyword>
<keyword evidence="1" id="KW-0812">Transmembrane</keyword>
<dbReference type="STRING" id="1391627.SAMN05216464_102515"/>